<feature type="transmembrane region" description="Helical" evidence="5">
    <location>
        <begin position="42"/>
        <end position="61"/>
    </location>
</feature>
<keyword evidence="4 5" id="KW-0472">Membrane</keyword>
<evidence type="ECO:0000256" key="5">
    <source>
        <dbReference type="SAM" id="Phobius"/>
    </source>
</evidence>
<evidence type="ECO:0000256" key="1">
    <source>
        <dbReference type="ARBA" id="ARBA00004141"/>
    </source>
</evidence>
<reference evidence="7 8" key="1">
    <citation type="journal article" date="2011" name="Int. J. Syst. Evol. Microbiol.">
        <title>Allobacillus halotolerans gen. nov., sp. nov. isolated from shrimp paste.</title>
        <authorList>
            <person name="Sheu S.Y."/>
            <person name="Arun A.B."/>
            <person name="Jiang S.R."/>
            <person name="Young C.C."/>
            <person name="Chen W.M."/>
        </authorList>
    </citation>
    <scope>NUCLEOTIDE SEQUENCE [LARGE SCALE GENOMIC DNA]</scope>
    <source>
        <strain evidence="7 8">LMG 24826</strain>
    </source>
</reference>
<keyword evidence="2 5" id="KW-0812">Transmembrane</keyword>
<comment type="subcellular location">
    <subcellularLocation>
        <location evidence="1">Membrane</location>
        <topology evidence="1">Multi-pass membrane protein</topology>
    </subcellularLocation>
</comment>
<organism evidence="7 8">
    <name type="scientific">Allobacillus halotolerans</name>
    <dbReference type="NCBI Taxonomy" id="570278"/>
    <lineage>
        <taxon>Bacteria</taxon>
        <taxon>Bacillati</taxon>
        <taxon>Bacillota</taxon>
        <taxon>Bacilli</taxon>
        <taxon>Bacillales</taxon>
        <taxon>Bacillaceae</taxon>
        <taxon>Allobacillus</taxon>
    </lineage>
</organism>
<evidence type="ECO:0000313" key="8">
    <source>
        <dbReference type="Proteomes" id="UP000812672"/>
    </source>
</evidence>
<comment type="caution">
    <text evidence="7">The sequence shown here is derived from an EMBL/GenBank/DDBJ whole genome shotgun (WGS) entry which is preliminary data.</text>
</comment>
<dbReference type="PANTHER" id="PTHR10037:SF62">
    <property type="entry name" value="SODIUM CHANNEL PROTEIN 60E"/>
    <property type="match status" value="1"/>
</dbReference>
<dbReference type="Proteomes" id="UP000812672">
    <property type="component" value="Unassembled WGS sequence"/>
</dbReference>
<evidence type="ECO:0000256" key="4">
    <source>
        <dbReference type="ARBA" id="ARBA00023136"/>
    </source>
</evidence>
<dbReference type="Pfam" id="PF00520">
    <property type="entry name" value="Ion_trans"/>
    <property type="match status" value="1"/>
</dbReference>
<evidence type="ECO:0000256" key="3">
    <source>
        <dbReference type="ARBA" id="ARBA00022989"/>
    </source>
</evidence>
<feature type="transmembrane region" description="Helical" evidence="5">
    <location>
        <begin position="107"/>
        <end position="133"/>
    </location>
</feature>
<keyword evidence="3 5" id="KW-1133">Transmembrane helix</keyword>
<protein>
    <submittedName>
        <fullName evidence="7">Ion transporter</fullName>
    </submittedName>
</protein>
<dbReference type="EMBL" id="JAHLZF010000002">
    <property type="protein sequence ID" value="MBU6079829.1"/>
    <property type="molecule type" value="Genomic_DNA"/>
</dbReference>
<feature type="transmembrane region" description="Helical" evidence="5">
    <location>
        <begin position="154"/>
        <end position="176"/>
    </location>
</feature>
<sequence length="294" mass="34176">MYKFSTNISPKRQPVYDKIKQALLKWGIGLQTYSRKIVEHPLFQPIVIGIILLNAIFVGIETYGSLYEKYREWFLTFDIIVLILFTIEIILKMIAEEKTLHFFKDNWNVFDFLIVAASYVFIGSPFITVLRILRVLRVFRTISVIPSLRKLVNALLMTLPSLGTIMLLLFIVFYIFSVIGTMLFQDVSAEYFGNLQLTALTLFQMITLESWASGVMRPVMEVTSWAWIYFVAFILVGAFVVLNLFVGVIVNNFEKIDAWEKEEEDEADQQIVRGEIAELRQEIRELKELIKEKN</sequence>
<dbReference type="InterPro" id="IPR005821">
    <property type="entry name" value="Ion_trans_dom"/>
</dbReference>
<feature type="domain" description="Ion transport" evidence="6">
    <location>
        <begin position="40"/>
        <end position="256"/>
    </location>
</feature>
<dbReference type="PANTHER" id="PTHR10037">
    <property type="entry name" value="VOLTAGE-GATED CATION CHANNEL CALCIUM AND SODIUM"/>
    <property type="match status" value="1"/>
</dbReference>
<dbReference type="InterPro" id="IPR043203">
    <property type="entry name" value="VGCC_Ca_Na"/>
</dbReference>
<name>A0ABS6GKZ2_9BACI</name>
<accession>A0ABS6GKZ2</accession>
<evidence type="ECO:0000313" key="7">
    <source>
        <dbReference type="EMBL" id="MBU6079829.1"/>
    </source>
</evidence>
<keyword evidence="8" id="KW-1185">Reference proteome</keyword>
<feature type="transmembrane region" description="Helical" evidence="5">
    <location>
        <begin position="73"/>
        <end position="95"/>
    </location>
</feature>
<evidence type="ECO:0000256" key="2">
    <source>
        <dbReference type="ARBA" id="ARBA00022692"/>
    </source>
</evidence>
<proteinExistence type="predicted"/>
<gene>
    <name evidence="7" type="ORF">KQ486_02250</name>
</gene>
<evidence type="ECO:0000259" key="6">
    <source>
        <dbReference type="Pfam" id="PF00520"/>
    </source>
</evidence>
<feature type="transmembrane region" description="Helical" evidence="5">
    <location>
        <begin position="226"/>
        <end position="250"/>
    </location>
</feature>